<feature type="compositionally biased region" description="Basic and acidic residues" evidence="1">
    <location>
        <begin position="58"/>
        <end position="67"/>
    </location>
</feature>
<comment type="caution">
    <text evidence="3">The sequence shown here is derived from an EMBL/GenBank/DDBJ whole genome shotgun (WGS) entry which is preliminary data.</text>
</comment>
<feature type="region of interest" description="Disordered" evidence="1">
    <location>
        <begin position="51"/>
        <end position="110"/>
    </location>
</feature>
<evidence type="ECO:0000313" key="3">
    <source>
        <dbReference type="EMBL" id="ETO15039.1"/>
    </source>
</evidence>
<organism evidence="3 4">
    <name type="scientific">Reticulomyxa filosa</name>
    <dbReference type="NCBI Taxonomy" id="46433"/>
    <lineage>
        <taxon>Eukaryota</taxon>
        <taxon>Sar</taxon>
        <taxon>Rhizaria</taxon>
        <taxon>Retaria</taxon>
        <taxon>Foraminifera</taxon>
        <taxon>Monothalamids</taxon>
        <taxon>Reticulomyxidae</taxon>
        <taxon>Reticulomyxa</taxon>
    </lineage>
</organism>
<feature type="compositionally biased region" description="Basic and acidic residues" evidence="1">
    <location>
        <begin position="77"/>
        <end position="90"/>
    </location>
</feature>
<keyword evidence="4" id="KW-1185">Reference proteome</keyword>
<evidence type="ECO:0000256" key="1">
    <source>
        <dbReference type="SAM" id="MobiDB-lite"/>
    </source>
</evidence>
<dbReference type="EMBL" id="ASPP01019527">
    <property type="protein sequence ID" value="ETO15039.1"/>
    <property type="molecule type" value="Genomic_DNA"/>
</dbReference>
<name>X6MMG5_RETFI</name>
<dbReference type="AlphaFoldDB" id="X6MMG5"/>
<dbReference type="Proteomes" id="UP000023152">
    <property type="component" value="Unassembled WGS sequence"/>
</dbReference>
<gene>
    <name evidence="3" type="ORF">RFI_22325</name>
</gene>
<keyword evidence="2" id="KW-0812">Transmembrane</keyword>
<evidence type="ECO:0000256" key="2">
    <source>
        <dbReference type="SAM" id="Phobius"/>
    </source>
</evidence>
<protein>
    <submittedName>
        <fullName evidence="3">Uncharacterized protein</fullName>
    </submittedName>
</protein>
<feature type="transmembrane region" description="Helical" evidence="2">
    <location>
        <begin position="6"/>
        <end position="31"/>
    </location>
</feature>
<evidence type="ECO:0000313" key="4">
    <source>
        <dbReference type="Proteomes" id="UP000023152"/>
    </source>
</evidence>
<keyword evidence="2" id="KW-0472">Membrane</keyword>
<proteinExistence type="predicted"/>
<feature type="compositionally biased region" description="Basic and acidic residues" evidence="1">
    <location>
        <begin position="100"/>
        <end position="110"/>
    </location>
</feature>
<keyword evidence="2" id="KW-1133">Transmembrane helix</keyword>
<sequence>MMKLGNAGLIVSRTAAILLLIIYLCLLVFVLRTHKDLINDDTTNKDKEHRSVGLFFLHEPHKSHEQKINGTASAEDNDTHPTRPKRMEKSKLKRKMQTQEMKEKEKEKKE</sequence>
<accession>X6MMG5</accession>
<reference evidence="3 4" key="1">
    <citation type="journal article" date="2013" name="Curr. Biol.">
        <title>The Genome of the Foraminiferan Reticulomyxa filosa.</title>
        <authorList>
            <person name="Glockner G."/>
            <person name="Hulsmann N."/>
            <person name="Schleicher M."/>
            <person name="Noegel A.A."/>
            <person name="Eichinger L."/>
            <person name="Gallinger C."/>
            <person name="Pawlowski J."/>
            <person name="Sierra R."/>
            <person name="Euteneuer U."/>
            <person name="Pillet L."/>
            <person name="Moustafa A."/>
            <person name="Platzer M."/>
            <person name="Groth M."/>
            <person name="Szafranski K."/>
            <person name="Schliwa M."/>
        </authorList>
    </citation>
    <scope>NUCLEOTIDE SEQUENCE [LARGE SCALE GENOMIC DNA]</scope>
</reference>